<dbReference type="Proteomes" id="UP000216840">
    <property type="component" value="Unassembled WGS sequence"/>
</dbReference>
<gene>
    <name evidence="1" type="ORF">CA834_13900</name>
</gene>
<dbReference type="GO" id="GO:0005524">
    <property type="term" value="F:ATP binding"/>
    <property type="evidence" value="ECO:0007669"/>
    <property type="project" value="InterPro"/>
</dbReference>
<accession>A0A265UNL6</accession>
<dbReference type="SUPFAM" id="SSF53067">
    <property type="entry name" value="Actin-like ATPase domain"/>
    <property type="match status" value="1"/>
</dbReference>
<proteinExistence type="predicted"/>
<dbReference type="PANTHER" id="PTHR30605:SF0">
    <property type="entry name" value="ANHYDRO-N-ACETYLMURAMIC ACID KINASE"/>
    <property type="match status" value="1"/>
</dbReference>
<evidence type="ECO:0000313" key="1">
    <source>
        <dbReference type="EMBL" id="OZV66923.1"/>
    </source>
</evidence>
<dbReference type="PANTHER" id="PTHR30605">
    <property type="entry name" value="ANHYDRO-N-ACETYLMURAMIC ACID KINASE"/>
    <property type="match status" value="1"/>
</dbReference>
<dbReference type="GO" id="GO:0016301">
    <property type="term" value="F:kinase activity"/>
    <property type="evidence" value="ECO:0007669"/>
    <property type="project" value="UniProtKB-KW"/>
</dbReference>
<organism evidence="1 2">
    <name type="scientific">Winogradskyella aurantia</name>
    <dbReference type="NCBI Taxonomy" id="1915063"/>
    <lineage>
        <taxon>Bacteria</taxon>
        <taxon>Pseudomonadati</taxon>
        <taxon>Bacteroidota</taxon>
        <taxon>Flavobacteriia</taxon>
        <taxon>Flavobacteriales</taxon>
        <taxon>Flavobacteriaceae</taxon>
        <taxon>Winogradskyella</taxon>
    </lineage>
</organism>
<reference evidence="1 2" key="1">
    <citation type="submission" date="2017-05" db="EMBL/GenBank/DDBJ databases">
        <title>The draft genome sequence of Idiomarina salinarum WNB302.</title>
        <authorList>
            <person name="Sun Y."/>
            <person name="Chen B."/>
            <person name="Du Z."/>
        </authorList>
    </citation>
    <scope>NUCLEOTIDE SEQUENCE [LARGE SCALE GENOMIC DNA]</scope>
    <source>
        <strain evidence="1 2">WNB302</strain>
    </source>
</reference>
<dbReference type="GO" id="GO:0016773">
    <property type="term" value="F:phosphotransferase activity, alcohol group as acceptor"/>
    <property type="evidence" value="ECO:0007669"/>
    <property type="project" value="InterPro"/>
</dbReference>
<keyword evidence="1" id="KW-0418">Kinase</keyword>
<dbReference type="GO" id="GO:0006040">
    <property type="term" value="P:amino sugar metabolic process"/>
    <property type="evidence" value="ECO:0007669"/>
    <property type="project" value="InterPro"/>
</dbReference>
<evidence type="ECO:0000313" key="2">
    <source>
        <dbReference type="Proteomes" id="UP000216840"/>
    </source>
</evidence>
<sequence>MIKSEYNVIALMSGTSLDGVDILYATFKKLDQWQFEIIAYETSPYSKRWTSNLLGLVDKTKDELKQIDVQYSKYLGDLVNDFISKNNIENVDFIASHGHTALHEPDKGITYQIGNMQILADTCQREVVCDFRVNDVELGGQGAPLVPTGDRLLFQDYAYCLNLGGFANISFENVDERLAFDICPVNIVLNHYVSKLNKPFDNKGLIASKGSINLELLNQLNALSYYKTEPPKSLALEWVKTNIFPLVNSFGLDVNIILRTFVEHVAIQISKAISNNEVNVLVTGGGAYNDFLMHRIKNLSDANIVIPEPEIIEYKEALIFGLLGVLRKRHEVNCLKSVTGAKRDHSSGKILSPGD</sequence>
<dbReference type="RefSeq" id="WP_094969323.1">
    <property type="nucleotide sequence ID" value="NZ_NGJN01000008.1"/>
</dbReference>
<dbReference type="Gene3D" id="3.30.420.40">
    <property type="match status" value="2"/>
</dbReference>
<dbReference type="GO" id="GO:0009254">
    <property type="term" value="P:peptidoglycan turnover"/>
    <property type="evidence" value="ECO:0007669"/>
    <property type="project" value="InterPro"/>
</dbReference>
<dbReference type="NCBIfam" id="NF007144">
    <property type="entry name" value="PRK09585.2-3"/>
    <property type="match status" value="1"/>
</dbReference>
<comment type="caution">
    <text evidence="1">The sequence shown here is derived from an EMBL/GenBank/DDBJ whole genome shotgun (WGS) entry which is preliminary data.</text>
</comment>
<dbReference type="OrthoDB" id="9763949at2"/>
<dbReference type="Pfam" id="PF03702">
    <property type="entry name" value="AnmK"/>
    <property type="match status" value="1"/>
</dbReference>
<keyword evidence="1" id="KW-0808">Transferase</keyword>
<name>A0A265UNL6_9FLAO</name>
<protein>
    <submittedName>
        <fullName evidence="1">Anhydro-N-acetylmuramic acid kinase</fullName>
    </submittedName>
</protein>
<keyword evidence="2" id="KW-1185">Reference proteome</keyword>
<dbReference type="InterPro" id="IPR005338">
    <property type="entry name" value="Anhydro_N_Ac-Mur_kinase"/>
</dbReference>
<dbReference type="InterPro" id="IPR043129">
    <property type="entry name" value="ATPase_NBD"/>
</dbReference>
<dbReference type="EMBL" id="NGJN01000008">
    <property type="protein sequence ID" value="OZV66923.1"/>
    <property type="molecule type" value="Genomic_DNA"/>
</dbReference>
<dbReference type="AlphaFoldDB" id="A0A265UNL6"/>